<comment type="similarity">
    <text evidence="1">Belongs to the N(4)/N(6)-methyltransferase family.</text>
</comment>
<sequence>MSNNSSANTSIIVSKVWAFCNTLRDDGVGYGDYLEQLTCLLFLKMADEYTSCSKSSTGCLVT</sequence>
<dbReference type="InterPro" id="IPR022749">
    <property type="entry name" value="D12N6_MeTrfase_N"/>
</dbReference>
<accession>A0A8J8FE35</accession>
<keyword evidence="2" id="KW-0680">Restriction system</keyword>
<dbReference type="GO" id="GO:0009307">
    <property type="term" value="P:DNA restriction-modification system"/>
    <property type="evidence" value="ECO:0007669"/>
    <property type="project" value="UniProtKB-KW"/>
</dbReference>
<dbReference type="Gene3D" id="1.20.1260.30">
    <property type="match status" value="1"/>
</dbReference>
<dbReference type="SUPFAM" id="SSF53335">
    <property type="entry name" value="S-adenosyl-L-methionine-dependent methyltransferases"/>
    <property type="match status" value="1"/>
</dbReference>
<gene>
    <name evidence="4" type="ORF">GD597_06045</name>
</gene>
<dbReference type="InterPro" id="IPR038333">
    <property type="entry name" value="T1MK-like_N_sf"/>
</dbReference>
<evidence type="ECO:0000256" key="2">
    <source>
        <dbReference type="ARBA" id="ARBA00022747"/>
    </source>
</evidence>
<proteinExistence type="inferred from homology"/>
<feature type="domain" description="N6 adenine-specific DNA methyltransferase N-terminal" evidence="3">
    <location>
        <begin position="13"/>
        <end position="48"/>
    </location>
</feature>
<dbReference type="RefSeq" id="WP_171606944.1">
    <property type="nucleotide sequence ID" value="NZ_WHPF01000004.1"/>
</dbReference>
<dbReference type="Pfam" id="PF12161">
    <property type="entry name" value="HsdM_N"/>
    <property type="match status" value="1"/>
</dbReference>
<evidence type="ECO:0000259" key="3">
    <source>
        <dbReference type="Pfam" id="PF12161"/>
    </source>
</evidence>
<evidence type="ECO:0000256" key="1">
    <source>
        <dbReference type="ARBA" id="ARBA00006594"/>
    </source>
</evidence>
<name>A0A8J8FE35_9BACT</name>
<comment type="caution">
    <text evidence="4">The sequence shown here is derived from an EMBL/GenBank/DDBJ whole genome shotgun (WGS) entry which is preliminary data.</text>
</comment>
<dbReference type="Proteomes" id="UP000598971">
    <property type="component" value="Unassembled WGS sequence"/>
</dbReference>
<evidence type="ECO:0000313" key="5">
    <source>
        <dbReference type="Proteomes" id="UP000598971"/>
    </source>
</evidence>
<dbReference type="AlphaFoldDB" id="A0A8J8FE35"/>
<protein>
    <recommendedName>
        <fullName evidence="3">N6 adenine-specific DNA methyltransferase N-terminal domain-containing protein</fullName>
    </recommendedName>
</protein>
<organism evidence="4 5">
    <name type="scientific">Limnovirga soli</name>
    <dbReference type="NCBI Taxonomy" id="2656915"/>
    <lineage>
        <taxon>Bacteria</taxon>
        <taxon>Pseudomonadati</taxon>
        <taxon>Bacteroidota</taxon>
        <taxon>Chitinophagia</taxon>
        <taxon>Chitinophagales</taxon>
        <taxon>Chitinophagaceae</taxon>
        <taxon>Limnovirga</taxon>
    </lineage>
</organism>
<dbReference type="InterPro" id="IPR029063">
    <property type="entry name" value="SAM-dependent_MTases_sf"/>
</dbReference>
<evidence type="ECO:0000313" key="4">
    <source>
        <dbReference type="EMBL" id="NNV55013.1"/>
    </source>
</evidence>
<dbReference type="EMBL" id="WHPF01000004">
    <property type="protein sequence ID" value="NNV55013.1"/>
    <property type="molecule type" value="Genomic_DNA"/>
</dbReference>
<reference evidence="4" key="1">
    <citation type="submission" date="2019-10" db="EMBL/GenBank/DDBJ databases">
        <title>Draft genome sequence of Panacibacter sp. KCS-6.</title>
        <authorList>
            <person name="Yim K.J."/>
        </authorList>
    </citation>
    <scope>NUCLEOTIDE SEQUENCE</scope>
    <source>
        <strain evidence="4">KCS-6</strain>
    </source>
</reference>
<keyword evidence="5" id="KW-1185">Reference proteome</keyword>